<dbReference type="InterPro" id="IPR013783">
    <property type="entry name" value="Ig-like_fold"/>
</dbReference>
<comment type="caution">
    <text evidence="8">The sequence shown here is derived from an EMBL/GenBank/DDBJ whole genome shotgun (WGS) entry which is preliminary data.</text>
</comment>
<dbReference type="SUPFAM" id="SSF51445">
    <property type="entry name" value="(Trans)glycosidases"/>
    <property type="match status" value="1"/>
</dbReference>
<dbReference type="Gene3D" id="2.60.40.10">
    <property type="entry name" value="Immunoglobulins"/>
    <property type="match status" value="1"/>
</dbReference>
<dbReference type="InterPro" id="IPR036156">
    <property type="entry name" value="Beta-gal/glucu_dom_sf"/>
</dbReference>
<organism evidence="8 9">
    <name type="scientific">Roseburia porci</name>
    <dbReference type="NCBI Taxonomy" id="2605790"/>
    <lineage>
        <taxon>Bacteria</taxon>
        <taxon>Bacillati</taxon>
        <taxon>Bacillota</taxon>
        <taxon>Clostridia</taxon>
        <taxon>Lachnospirales</taxon>
        <taxon>Lachnospiraceae</taxon>
        <taxon>Roseburia</taxon>
    </lineage>
</organism>
<dbReference type="PROSITE" id="PS00719">
    <property type="entry name" value="GLYCOSYL_HYDROL_F2_1"/>
    <property type="match status" value="1"/>
</dbReference>
<keyword evidence="9" id="KW-1185">Reference proteome</keyword>
<dbReference type="InterPro" id="IPR006101">
    <property type="entry name" value="Glyco_hydro_2"/>
</dbReference>
<evidence type="ECO:0000259" key="5">
    <source>
        <dbReference type="Pfam" id="PF00703"/>
    </source>
</evidence>
<feature type="domain" description="Glycoside hydrolase family 2 immunoglobulin-like beta-sandwich" evidence="5">
    <location>
        <begin position="205"/>
        <end position="277"/>
    </location>
</feature>
<dbReference type="PANTHER" id="PTHR42732:SF1">
    <property type="entry name" value="BETA-MANNOSIDASE"/>
    <property type="match status" value="1"/>
</dbReference>
<dbReference type="PRINTS" id="PR00132">
    <property type="entry name" value="GLHYDRLASE2"/>
</dbReference>
<dbReference type="GO" id="GO:0004553">
    <property type="term" value="F:hydrolase activity, hydrolyzing O-glycosyl compounds"/>
    <property type="evidence" value="ECO:0007669"/>
    <property type="project" value="InterPro"/>
</dbReference>
<evidence type="ECO:0000256" key="1">
    <source>
        <dbReference type="ARBA" id="ARBA00007401"/>
    </source>
</evidence>
<dbReference type="InterPro" id="IPR017853">
    <property type="entry name" value="GH"/>
</dbReference>
<dbReference type="InterPro" id="IPR006102">
    <property type="entry name" value="Ig-like_GH2"/>
</dbReference>
<keyword evidence="2 4" id="KW-0378">Hydrolase</keyword>
<reference evidence="8 9" key="1">
    <citation type="submission" date="2019-08" db="EMBL/GenBank/DDBJ databases">
        <title>In-depth cultivation of the pig gut microbiome towards novel bacterial diversity and tailored functional studies.</title>
        <authorList>
            <person name="Wylensek D."/>
            <person name="Hitch T.C.A."/>
            <person name="Clavel T."/>
        </authorList>
    </citation>
    <scope>NUCLEOTIDE SEQUENCE [LARGE SCALE GENOMIC DNA]</scope>
    <source>
        <strain evidence="8 9">MUC/MUC-530-WT-4D</strain>
    </source>
</reference>
<evidence type="ECO:0000313" key="8">
    <source>
        <dbReference type="EMBL" id="MST74623.1"/>
    </source>
</evidence>
<dbReference type="Proteomes" id="UP000474024">
    <property type="component" value="Unassembled WGS sequence"/>
</dbReference>
<accession>A0A6L5YPY8</accession>
<dbReference type="InterPro" id="IPR023230">
    <property type="entry name" value="Glyco_hydro_2_CS"/>
</dbReference>
<feature type="domain" description="Glycoside hydrolase family 2 catalytic" evidence="6">
    <location>
        <begin position="280"/>
        <end position="547"/>
    </location>
</feature>
<sequence>MSRTYLNDNWNFSTEYTDAMLQADYDESSMESVRIPHTCKEVPFHYFDEQMYQMVCGYRRNIFAPETWRDKSVVLTFEGVAHSAQIFINGKLVKEHNCGYTACSVEIGDLLRYGQNNQLTVRVNSREDQNIPPFGFVIDYMTFGGIYRDVYLEVREKEYLEDIFVKTLLPPELKSHPEKKAAEHYPAKIVSLIQIHSDDIQDPEKEPLYIRQKLLKKDNEDLALGETEISGNEVEIEEAVSDILLWELDDPCLYELKTELVRSGKVIDTRVDTFGFRKVEFETDGFYLNGNKVKIRGLNRHQSYPYVGYAMPESMQKQDAEILKQELGCNAVRTSHYPQSQYFIERCDEIGLLVFMEIPGWQHIGDENWKRQAIQNVKDMIRQYRNHPSIILWGVRINESGDDDEFYIRTNEAAHELDDSRPTGGVRAHKKSHLFEDVYTYNDFSHDGKAPGCEPKKNITSDRNKPYLISEYNGHMYPTKAFDDEEHRREHALRHARVLDAVAGQNDIAGSFGWCMFDYNTHKDFGSGDRICYHGVLDMFRNPKMAAYVYACEAEDGDTVLELSSSMDIGEHPGCNRGATYIFSNADSVKMYKNDHFIKEYTRKDSPFQNLKHGPILIDDFIGDEIKKSGDFTEKQAEEIKSALNYTAVHGYGHYPAWIIKIALKALLFYHMKPEDAVTLYNSYVGDWGGSSTIYRFEAIKDGRIAKTIVKKPMTAYHMDLTVSSRELLEQRSYDVAEVRIVMRDENGNQLFYFEDPVIAETEGPIEMIGPEIVPVRGGMTGIYVKSLGESGKAALTLRCLGADPVRIEFEVICPDNNEG</sequence>
<dbReference type="InterPro" id="IPR008979">
    <property type="entry name" value="Galactose-bd-like_sf"/>
</dbReference>
<dbReference type="Gene3D" id="2.60.120.260">
    <property type="entry name" value="Galactose-binding domain-like"/>
    <property type="match status" value="1"/>
</dbReference>
<dbReference type="EMBL" id="VUNI01000007">
    <property type="protein sequence ID" value="MST74623.1"/>
    <property type="molecule type" value="Genomic_DNA"/>
</dbReference>
<dbReference type="Pfam" id="PF02837">
    <property type="entry name" value="Glyco_hydro_2_N"/>
    <property type="match status" value="1"/>
</dbReference>
<dbReference type="Pfam" id="PF00703">
    <property type="entry name" value="Glyco_hydro_2"/>
    <property type="match status" value="1"/>
</dbReference>
<dbReference type="InterPro" id="IPR051913">
    <property type="entry name" value="GH2_Domain-Containing"/>
</dbReference>
<evidence type="ECO:0000256" key="3">
    <source>
        <dbReference type="ARBA" id="ARBA00023295"/>
    </source>
</evidence>
<evidence type="ECO:0000256" key="4">
    <source>
        <dbReference type="RuleBase" id="RU361154"/>
    </source>
</evidence>
<name>A0A6L5YPY8_9FIRM</name>
<dbReference type="Gene3D" id="3.20.20.80">
    <property type="entry name" value="Glycosidases"/>
    <property type="match status" value="1"/>
</dbReference>
<keyword evidence="3 4" id="KW-0326">Glycosidase</keyword>
<dbReference type="InterPro" id="IPR006104">
    <property type="entry name" value="Glyco_hydro_2_N"/>
</dbReference>
<proteinExistence type="inferred from homology"/>
<dbReference type="PANTHER" id="PTHR42732">
    <property type="entry name" value="BETA-GALACTOSIDASE"/>
    <property type="match status" value="1"/>
</dbReference>
<evidence type="ECO:0000259" key="7">
    <source>
        <dbReference type="Pfam" id="PF02837"/>
    </source>
</evidence>
<dbReference type="GO" id="GO:0005975">
    <property type="term" value="P:carbohydrate metabolic process"/>
    <property type="evidence" value="ECO:0007669"/>
    <property type="project" value="InterPro"/>
</dbReference>
<comment type="similarity">
    <text evidence="1 4">Belongs to the glycosyl hydrolase 2 family.</text>
</comment>
<evidence type="ECO:0000259" key="6">
    <source>
        <dbReference type="Pfam" id="PF02836"/>
    </source>
</evidence>
<dbReference type="Pfam" id="PF02836">
    <property type="entry name" value="Glyco_hydro_2_C"/>
    <property type="match status" value="1"/>
</dbReference>
<dbReference type="SUPFAM" id="SSF49785">
    <property type="entry name" value="Galactose-binding domain-like"/>
    <property type="match status" value="1"/>
</dbReference>
<dbReference type="SUPFAM" id="SSF49303">
    <property type="entry name" value="beta-Galactosidase/glucuronidase domain"/>
    <property type="match status" value="1"/>
</dbReference>
<evidence type="ECO:0000256" key="2">
    <source>
        <dbReference type="ARBA" id="ARBA00022801"/>
    </source>
</evidence>
<dbReference type="RefSeq" id="WP_154429588.1">
    <property type="nucleotide sequence ID" value="NZ_VUNI01000007.1"/>
</dbReference>
<evidence type="ECO:0000313" key="9">
    <source>
        <dbReference type="Proteomes" id="UP000474024"/>
    </source>
</evidence>
<gene>
    <name evidence="8" type="ORF">FYJ75_06155</name>
</gene>
<feature type="domain" description="Glycosyl hydrolases family 2 sugar binding" evidence="7">
    <location>
        <begin position="45"/>
        <end position="152"/>
    </location>
</feature>
<dbReference type="InterPro" id="IPR006103">
    <property type="entry name" value="Glyco_hydro_2_cat"/>
</dbReference>
<dbReference type="AlphaFoldDB" id="A0A6L5YPY8"/>
<protein>
    <submittedName>
        <fullName evidence="8">Glycoside hydrolase family 2 protein</fullName>
    </submittedName>
</protein>